<dbReference type="RefSeq" id="WP_259090973.1">
    <property type="nucleotide sequence ID" value="NZ_JANTZY010000033.1"/>
</dbReference>
<evidence type="ECO:0000256" key="1">
    <source>
        <dbReference type="SAM" id="MobiDB-lite"/>
    </source>
</evidence>
<feature type="compositionally biased region" description="Low complexity" evidence="1">
    <location>
        <begin position="456"/>
        <end position="468"/>
    </location>
</feature>
<evidence type="ECO:0000259" key="3">
    <source>
        <dbReference type="Pfam" id="PF22863"/>
    </source>
</evidence>
<feature type="compositionally biased region" description="Basic and acidic residues" evidence="1">
    <location>
        <begin position="385"/>
        <end position="401"/>
    </location>
</feature>
<evidence type="ECO:0008006" key="6">
    <source>
        <dbReference type="Google" id="ProtNLM"/>
    </source>
</evidence>
<dbReference type="Pfam" id="PF22863">
    <property type="entry name" value="TraI_middle"/>
    <property type="match status" value="1"/>
</dbReference>
<feature type="domain" description="TraI-like middle" evidence="3">
    <location>
        <begin position="232"/>
        <end position="286"/>
    </location>
</feature>
<name>A0A9X2UM65_9BACT</name>
<feature type="region of interest" description="Disordered" evidence="1">
    <location>
        <begin position="1238"/>
        <end position="1290"/>
    </location>
</feature>
<proteinExistence type="predicted"/>
<reference evidence="4" key="1">
    <citation type="submission" date="2022-08" db="EMBL/GenBank/DDBJ databases">
        <title>Genomic Encyclopedia of Type Strains, Phase V (KMG-V): Genome sequencing to study the core and pangenomes of soil and plant-associated prokaryotes.</title>
        <authorList>
            <person name="Whitman W."/>
        </authorList>
    </citation>
    <scope>NUCLEOTIDE SEQUENCE</scope>
    <source>
        <strain evidence="4">SP3012</strain>
    </source>
</reference>
<protein>
    <recommendedName>
        <fullName evidence="6">Relaxase</fullName>
    </recommendedName>
</protein>
<feature type="compositionally biased region" description="Low complexity" evidence="1">
    <location>
        <begin position="1269"/>
        <end position="1280"/>
    </location>
</feature>
<feature type="region of interest" description="Disordered" evidence="1">
    <location>
        <begin position="1151"/>
        <end position="1187"/>
    </location>
</feature>
<feature type="compositionally biased region" description="Basic residues" evidence="1">
    <location>
        <begin position="656"/>
        <end position="665"/>
    </location>
</feature>
<gene>
    <name evidence="4" type="ORF">GGQ01_002295</name>
</gene>
<feature type="domain" description="MobA/VirD2-like nuclease" evidence="2">
    <location>
        <begin position="58"/>
        <end position="174"/>
    </location>
</feature>
<feature type="compositionally biased region" description="Basic and acidic residues" evidence="1">
    <location>
        <begin position="287"/>
        <end position="359"/>
    </location>
</feature>
<dbReference type="InterPro" id="IPR005094">
    <property type="entry name" value="Endonuclease_MobA/VirD2"/>
</dbReference>
<feature type="compositionally biased region" description="Basic and acidic residues" evidence="1">
    <location>
        <begin position="666"/>
        <end position="682"/>
    </location>
</feature>
<dbReference type="EMBL" id="JANUBF010000015">
    <property type="protein sequence ID" value="MCS4037215.1"/>
    <property type="molecule type" value="Genomic_DNA"/>
</dbReference>
<evidence type="ECO:0000313" key="4">
    <source>
        <dbReference type="EMBL" id="MCS4037215.1"/>
    </source>
</evidence>
<dbReference type="Pfam" id="PF03432">
    <property type="entry name" value="Relaxase"/>
    <property type="match status" value="1"/>
</dbReference>
<sequence length="1290" mass="146214">MTVYITNGKGFGTVGYVTSQRVQRSRVVEGALEKTGLEGTAVEDALETAGLQARRVSRVEYRNTFSRDPGRVAREMRITANQSRASVVRRSFAVSYHPSEDLEDKEVLSDLDLFQEKMDLEEHQAVIAVHRDRAHVHAHLVVNCVHPETHELWDSTYERFRGQTALREIERERGRLSLEEAENLRARGAAESDEENVPDWRLRKAKADQDVPIAGEKLRLAYRLLRRVKRGETQTWPELQRSLDARGLRVEKKGRGGVLADENGNEVPLSRVDREFSFPKLEEKLNGGFRGLEETQRRAATDPREADPREADPRGDKPHGDDSRGDDSHRAGPHEKTEHPKEEHLREGDLREEHLKEALPELPYSLRQRPLTRRFSALENALPEDALREDALREDALREDAPLEDALLEGTLEDLGPQDSFGRGSEAGSRGRNASSRNTLSENASAEDPSPNENASPNDNSFPNDNSSLGERAKRVPWHKVRSCAQKVIETRDLSYKDAYASLPSAEHRKARAAALRAIRDRVGRGEQAEERLSSAPGIRAIPSEEREVILDAARALQETKQDTRQDTDEAARWAAGAWLRRKQEEVLSAARELARRGSSVDPKENAVRARWDGRLRARVAGLSASEAEAVEAVLEAKVAIAPAEEVRKSAETQRRAVRIRRSSRSRQDKSKQDKSQLDLSEKQEEIAAYVAEIENWRSVRRDRPKSAEWRIRRHLKDVGEQEIEDLKGVLSERQRQVLEAQVQLIGVDPEVREEFGPGDAPSEWQREIYRQAKRVAECGRRESGPTGLSDHPDSYEREERVKLARMITESEPHPREKSEPRLRREVEERLQRLSQVEGPASDVVEQAWKAGHERMCSAAWVVGTDLSVHQGRALETADPGRFLNPNENRVPTEIRRSELRATLTRMSTAEAEALEGVTWAWKEVQTDPDRKEEIRQAREMILDEYSRVASRPEVLSGRQEKALAKVYSLEQKALSQAEEDWLAGRSGAYESVSKPVQDEATRLLEELARMRTDDMHELKAHLEEEPAKRQLLERQIDEARKARKREEAEAKALMVAETASEKVQSLLQQDQRTEAARALRKAQATLKDLRGAAPEMPERLSEHRESKLKGENKSGLKAEGALKLNLRDHLRELLREAQYRELQRGLVETSVEDGHVERGDLEALKGPGGGEIGSEGPGGPQRKVADELEKAARFNHIPESTSECKVSLRRAIQKMQGMDEEARSRVERALSAEAQGVFEEAERQARQSRQEQSRQEQSRQEQSRQEQSKQGQSQQTGQQSRRRGGRRGR</sequence>
<feature type="region of interest" description="Disordered" evidence="1">
    <location>
        <begin position="287"/>
        <end position="477"/>
    </location>
</feature>
<dbReference type="Proteomes" id="UP001155040">
    <property type="component" value="Unassembled WGS sequence"/>
</dbReference>
<feature type="compositionally biased region" description="Gly residues" evidence="1">
    <location>
        <begin position="1167"/>
        <end position="1180"/>
    </location>
</feature>
<feature type="compositionally biased region" description="Basic and acidic residues" evidence="1">
    <location>
        <begin position="1097"/>
        <end position="1117"/>
    </location>
</feature>
<comment type="caution">
    <text evidence="4">The sequence shown here is derived from an EMBL/GenBank/DDBJ whole genome shotgun (WGS) entry which is preliminary data.</text>
</comment>
<dbReference type="InterPro" id="IPR054462">
    <property type="entry name" value="TraI_M"/>
</dbReference>
<feature type="compositionally biased region" description="Basic and acidic residues" evidence="1">
    <location>
        <begin position="645"/>
        <end position="655"/>
    </location>
</feature>
<feature type="region of interest" description="Disordered" evidence="1">
    <location>
        <begin position="777"/>
        <end position="797"/>
    </location>
</feature>
<evidence type="ECO:0000313" key="5">
    <source>
        <dbReference type="Proteomes" id="UP001155040"/>
    </source>
</evidence>
<accession>A0A9X2UM65</accession>
<feature type="compositionally biased region" description="Basic residues" evidence="1">
    <location>
        <begin position="1281"/>
        <end position="1290"/>
    </location>
</feature>
<feature type="region of interest" description="Disordered" evidence="1">
    <location>
        <begin position="1089"/>
        <end position="1117"/>
    </location>
</feature>
<feature type="region of interest" description="Disordered" evidence="1">
    <location>
        <begin position="645"/>
        <end position="682"/>
    </location>
</feature>
<feature type="compositionally biased region" description="Polar residues" evidence="1">
    <location>
        <begin position="432"/>
        <end position="444"/>
    </location>
</feature>
<feature type="compositionally biased region" description="Basic and acidic residues" evidence="1">
    <location>
        <begin position="1241"/>
        <end position="1268"/>
    </location>
</feature>
<feature type="compositionally biased region" description="Basic and acidic residues" evidence="1">
    <location>
        <begin position="1153"/>
        <end position="1164"/>
    </location>
</feature>
<organism evidence="4 5">
    <name type="scientific">Salinibacter ruber</name>
    <dbReference type="NCBI Taxonomy" id="146919"/>
    <lineage>
        <taxon>Bacteria</taxon>
        <taxon>Pseudomonadati</taxon>
        <taxon>Rhodothermota</taxon>
        <taxon>Rhodothermia</taxon>
        <taxon>Rhodothermales</taxon>
        <taxon>Salinibacteraceae</taxon>
        <taxon>Salinibacter</taxon>
    </lineage>
</organism>
<evidence type="ECO:0000259" key="2">
    <source>
        <dbReference type="Pfam" id="PF03432"/>
    </source>
</evidence>